<dbReference type="InterPro" id="IPR004012">
    <property type="entry name" value="Run_dom"/>
</dbReference>
<comment type="caution">
    <text evidence="5">The sequence shown here is derived from an EMBL/GenBank/DDBJ whole genome shotgun (WGS) entry which is preliminary data.</text>
</comment>
<feature type="domain" description="PLAT" evidence="3">
    <location>
        <begin position="360"/>
        <end position="512"/>
    </location>
</feature>
<dbReference type="Gene3D" id="2.60.60.20">
    <property type="entry name" value="PLAT/LH2 domain"/>
    <property type="match status" value="1"/>
</dbReference>
<dbReference type="SUPFAM" id="SSF49723">
    <property type="entry name" value="Lipase/lipooxygenase domain (PLAT/LH2 domain)"/>
    <property type="match status" value="1"/>
</dbReference>
<comment type="caution">
    <text evidence="1">Lacks conserved residue(s) required for the propagation of feature annotation.</text>
</comment>
<dbReference type="SMART" id="SM00593">
    <property type="entry name" value="RUN"/>
    <property type="match status" value="2"/>
</dbReference>
<reference evidence="5" key="1">
    <citation type="submission" date="2023-06" db="EMBL/GenBank/DDBJ databases">
        <title>Reference genome for the Northern bat (Eptesicus nilssonii), a most northern bat species.</title>
        <authorList>
            <person name="Laine V.N."/>
            <person name="Pulliainen A.T."/>
            <person name="Lilley T.M."/>
        </authorList>
    </citation>
    <scope>NUCLEOTIDE SEQUENCE</scope>
    <source>
        <strain evidence="5">BLF_Eptnil</strain>
        <tissue evidence="5">Kidney</tissue>
    </source>
</reference>
<dbReference type="InterPro" id="IPR047277">
    <property type="entry name" value="PLAT_RAB6IP1"/>
</dbReference>
<dbReference type="GO" id="GO:0031267">
    <property type="term" value="F:small GTPase binding"/>
    <property type="evidence" value="ECO:0007669"/>
    <property type="project" value="InterPro"/>
</dbReference>
<dbReference type="PROSITE" id="PS50095">
    <property type="entry name" value="PLAT"/>
    <property type="match status" value="1"/>
</dbReference>
<dbReference type="PANTHER" id="PTHR46070:SF3">
    <property type="entry name" value="DENN DOMAIN-CONTAINING PROTEIN 5B"/>
    <property type="match status" value="1"/>
</dbReference>
<dbReference type="CDD" id="cd01757">
    <property type="entry name" value="PLAT_RAB6IP1"/>
    <property type="match status" value="1"/>
</dbReference>
<feature type="compositionally biased region" description="Low complexity" evidence="2">
    <location>
        <begin position="208"/>
        <end position="219"/>
    </location>
</feature>
<evidence type="ECO:0000259" key="4">
    <source>
        <dbReference type="PROSITE" id="PS50826"/>
    </source>
</evidence>
<protein>
    <recommendedName>
        <fullName evidence="7">DENN domain-containing protein 5B</fullName>
    </recommendedName>
</protein>
<proteinExistence type="predicted"/>
<sequence>MFRATPCRWVSRSATTQRRKDRLRQHSEHVGLDNDLREKYMQEARSLGKNLRQPKLSDLSPAVIAQTNWKFVEGLLKECRMKVRMTHRCEDTTKRMLVEKMGHEAVELGHGEASITGLEENTLIASLCDLLERIWSHGLLVKQGKSALWSHLIQFQDREEKQEHLAESPDGSAHSHKMATLSPSAPPGGRRTARPGPPLVRPGRFARLPLESPSSLSPPAAQDRPKVQASLRCRLPSHPGLPEFQETRASRGLHCWQWQQQRHIQNMSEIKTDVGRARAWIRLSLEKKLLSQHLKQLLSNQPLTRKLYKRYAFLCCEEEREQFLYHLLSLNAVDYFCFTSVFTTISKSGSGCSVKSCSVIPYRSVIIPIKKLSNAIITSNPWICVSGELGDTGVMQIPKNLLEMTFEVGAAKTCPRRKRHTGPHPHCRRSRLTLATGTGELCPCLWLADHVCQNLGKLTTVQIGHDNSGLLAKWLVDCVMVRNEITGHTYRFPCGRWLGKGVDDGSLERILIGELMAPLADEDLAKQCRTPPQQKSPTTARRLSITSLTGKATKPNAGQIQEGIGEAVNNIVKHFHKPEKERGSLTVLLCGESGLVAALEQVFHHGFKSARIFHKNVFIWDFIAFPPVKIQLLELSVLSADPGAWLDVPRPHTFPVGAPAWAALPRGSHTQGCFCSACRDRLLPQWIPLLAECPAITRMYEESALLRDRMTVNSLIRILQTIQDFTIVLEGSLIKGVDV</sequence>
<dbReference type="SUPFAM" id="SSF140741">
    <property type="entry name" value="RUN domain-like"/>
    <property type="match status" value="2"/>
</dbReference>
<dbReference type="Pfam" id="PF01477">
    <property type="entry name" value="PLAT"/>
    <property type="match status" value="1"/>
</dbReference>
<keyword evidence="6" id="KW-1185">Reference proteome</keyword>
<dbReference type="InterPro" id="IPR047278">
    <property type="entry name" value="DEN5A/B"/>
</dbReference>
<dbReference type="PROSITE" id="PS50826">
    <property type="entry name" value="RUN"/>
    <property type="match status" value="2"/>
</dbReference>
<feature type="region of interest" description="Disordered" evidence="2">
    <location>
        <begin position="160"/>
        <end position="227"/>
    </location>
</feature>
<dbReference type="FunFam" id="1.20.58.900:FF:000007">
    <property type="entry name" value="DENN domain-containing protein 5B"/>
    <property type="match status" value="1"/>
</dbReference>
<dbReference type="Gene3D" id="1.20.58.900">
    <property type="match status" value="3"/>
</dbReference>
<evidence type="ECO:0000313" key="6">
    <source>
        <dbReference type="Proteomes" id="UP001177744"/>
    </source>
</evidence>
<evidence type="ECO:0000259" key="3">
    <source>
        <dbReference type="PROSITE" id="PS50095"/>
    </source>
</evidence>
<accession>A0AA40LRG1</accession>
<dbReference type="GO" id="GO:0005085">
    <property type="term" value="F:guanyl-nucleotide exchange factor activity"/>
    <property type="evidence" value="ECO:0007669"/>
    <property type="project" value="InterPro"/>
</dbReference>
<dbReference type="InterPro" id="IPR001024">
    <property type="entry name" value="PLAT/LH2_dom"/>
</dbReference>
<dbReference type="AlphaFoldDB" id="A0AA40LRG1"/>
<dbReference type="PANTHER" id="PTHR46070">
    <property type="entry name" value="PINSTRIPE, ISOFORM A"/>
    <property type="match status" value="1"/>
</dbReference>
<dbReference type="Pfam" id="PF02759">
    <property type="entry name" value="RUN"/>
    <property type="match status" value="2"/>
</dbReference>
<evidence type="ECO:0000256" key="1">
    <source>
        <dbReference type="PROSITE-ProRule" id="PRU00152"/>
    </source>
</evidence>
<organism evidence="5 6">
    <name type="scientific">Cnephaeus nilssonii</name>
    <name type="common">Northern bat</name>
    <name type="synonym">Eptesicus nilssonii</name>
    <dbReference type="NCBI Taxonomy" id="3371016"/>
    <lineage>
        <taxon>Eukaryota</taxon>
        <taxon>Metazoa</taxon>
        <taxon>Chordata</taxon>
        <taxon>Craniata</taxon>
        <taxon>Vertebrata</taxon>
        <taxon>Euteleostomi</taxon>
        <taxon>Mammalia</taxon>
        <taxon>Eutheria</taxon>
        <taxon>Laurasiatheria</taxon>
        <taxon>Chiroptera</taxon>
        <taxon>Yangochiroptera</taxon>
        <taxon>Vespertilionidae</taxon>
        <taxon>Cnephaeus</taxon>
    </lineage>
</organism>
<dbReference type="InterPro" id="IPR036392">
    <property type="entry name" value="PLAT/LH2_dom_sf"/>
</dbReference>
<feature type="domain" description="RUN" evidence="4">
    <location>
        <begin position="586"/>
        <end position="732"/>
    </location>
</feature>
<name>A0AA40LRG1_CNENI</name>
<evidence type="ECO:0000313" key="5">
    <source>
        <dbReference type="EMBL" id="KAK1341282.1"/>
    </source>
</evidence>
<evidence type="ECO:0008006" key="7">
    <source>
        <dbReference type="Google" id="ProtNLM"/>
    </source>
</evidence>
<gene>
    <name evidence="5" type="ORF">QTO34_017686</name>
</gene>
<dbReference type="InterPro" id="IPR037213">
    <property type="entry name" value="Run_dom_sf"/>
</dbReference>
<dbReference type="EMBL" id="JAULJE010000007">
    <property type="protein sequence ID" value="KAK1341282.1"/>
    <property type="molecule type" value="Genomic_DNA"/>
</dbReference>
<dbReference type="Proteomes" id="UP001177744">
    <property type="component" value="Unassembled WGS sequence"/>
</dbReference>
<feature type="domain" description="RUN" evidence="4">
    <location>
        <begin position="118"/>
        <end position="343"/>
    </location>
</feature>
<evidence type="ECO:0000256" key="2">
    <source>
        <dbReference type="SAM" id="MobiDB-lite"/>
    </source>
</evidence>